<dbReference type="Pfam" id="PF13202">
    <property type="entry name" value="EF-hand_5"/>
    <property type="match status" value="1"/>
</dbReference>
<feature type="region of interest" description="Disordered" evidence="1">
    <location>
        <begin position="118"/>
        <end position="137"/>
    </location>
</feature>
<evidence type="ECO:0000259" key="3">
    <source>
        <dbReference type="PROSITE" id="PS50222"/>
    </source>
</evidence>
<keyword evidence="2" id="KW-0732">Signal</keyword>
<dbReference type="Proteomes" id="UP000198575">
    <property type="component" value="Unassembled WGS sequence"/>
</dbReference>
<dbReference type="PROSITE" id="PS50222">
    <property type="entry name" value="EF_HAND_2"/>
    <property type="match status" value="1"/>
</dbReference>
<sequence>MNALKTLFAIATLAGATSLAFAHDPSTSEGDHHRGHHQGMMHAQMKAMDANGDGLITKAEFMDAHEAKWNDLPKNSDGAISIADMEKAHQERMQNRRTQKHETMMQDHEKMMLEHEKMMDQADADAKDDAKDDKPSN</sequence>
<feature type="chain" id="PRO_5011493337" evidence="2">
    <location>
        <begin position="23"/>
        <end position="137"/>
    </location>
</feature>
<evidence type="ECO:0000313" key="4">
    <source>
        <dbReference type="EMBL" id="SFN27301.1"/>
    </source>
</evidence>
<reference evidence="4 5" key="1">
    <citation type="submission" date="2016-10" db="EMBL/GenBank/DDBJ databases">
        <authorList>
            <person name="de Groot N.N."/>
        </authorList>
    </citation>
    <scope>NUCLEOTIDE SEQUENCE [LARGE SCALE GENOMIC DNA]</scope>
    <source>
        <strain evidence="4 5">CGMCC 1.7659</strain>
    </source>
</reference>
<protein>
    <submittedName>
        <fullName evidence="4">EF hand</fullName>
    </submittedName>
</protein>
<organism evidence="4 5">
    <name type="scientific">Dokdonella immobilis</name>
    <dbReference type="NCBI Taxonomy" id="578942"/>
    <lineage>
        <taxon>Bacteria</taxon>
        <taxon>Pseudomonadati</taxon>
        <taxon>Pseudomonadota</taxon>
        <taxon>Gammaproteobacteria</taxon>
        <taxon>Lysobacterales</taxon>
        <taxon>Rhodanobacteraceae</taxon>
        <taxon>Dokdonella</taxon>
    </lineage>
</organism>
<dbReference type="OrthoDB" id="5703633at2"/>
<gene>
    <name evidence="4" type="ORF">SAMN05216289_1115</name>
</gene>
<accession>A0A1I4XNA5</accession>
<dbReference type="InterPro" id="IPR018247">
    <property type="entry name" value="EF_Hand_1_Ca_BS"/>
</dbReference>
<feature type="signal peptide" evidence="2">
    <location>
        <begin position="1"/>
        <end position="22"/>
    </location>
</feature>
<dbReference type="RefSeq" id="WP_092407332.1">
    <property type="nucleotide sequence ID" value="NZ_FOVF01000011.1"/>
</dbReference>
<dbReference type="SUPFAM" id="SSF47473">
    <property type="entry name" value="EF-hand"/>
    <property type="match status" value="1"/>
</dbReference>
<proteinExistence type="predicted"/>
<feature type="domain" description="EF-hand" evidence="3">
    <location>
        <begin position="36"/>
        <end position="71"/>
    </location>
</feature>
<dbReference type="EMBL" id="FOVF01000011">
    <property type="protein sequence ID" value="SFN27301.1"/>
    <property type="molecule type" value="Genomic_DNA"/>
</dbReference>
<evidence type="ECO:0000313" key="5">
    <source>
        <dbReference type="Proteomes" id="UP000198575"/>
    </source>
</evidence>
<dbReference type="InterPro" id="IPR011992">
    <property type="entry name" value="EF-hand-dom_pair"/>
</dbReference>
<dbReference type="Gene3D" id="1.10.238.10">
    <property type="entry name" value="EF-hand"/>
    <property type="match status" value="1"/>
</dbReference>
<dbReference type="PROSITE" id="PS00018">
    <property type="entry name" value="EF_HAND_1"/>
    <property type="match status" value="1"/>
</dbReference>
<evidence type="ECO:0000256" key="2">
    <source>
        <dbReference type="SAM" id="SignalP"/>
    </source>
</evidence>
<evidence type="ECO:0000256" key="1">
    <source>
        <dbReference type="SAM" id="MobiDB-lite"/>
    </source>
</evidence>
<name>A0A1I4XNA5_9GAMM</name>
<dbReference type="GO" id="GO:0005509">
    <property type="term" value="F:calcium ion binding"/>
    <property type="evidence" value="ECO:0007669"/>
    <property type="project" value="InterPro"/>
</dbReference>
<keyword evidence="5" id="KW-1185">Reference proteome</keyword>
<dbReference type="STRING" id="578942.SAMN05216289_1115"/>
<dbReference type="AlphaFoldDB" id="A0A1I4XNA5"/>
<dbReference type="InterPro" id="IPR002048">
    <property type="entry name" value="EF_hand_dom"/>
</dbReference>